<protein>
    <submittedName>
        <fullName evidence="1">Uncharacterized protein</fullName>
    </submittedName>
</protein>
<keyword evidence="2" id="KW-1185">Reference proteome</keyword>
<reference evidence="1 2" key="1">
    <citation type="submission" date="2024-02" db="EMBL/GenBank/DDBJ databases">
        <authorList>
            <person name="Daric V."/>
            <person name="Darras S."/>
        </authorList>
    </citation>
    <scope>NUCLEOTIDE SEQUENCE [LARGE SCALE GENOMIC DNA]</scope>
</reference>
<name>A0ABP0G0V1_CLALP</name>
<evidence type="ECO:0000313" key="1">
    <source>
        <dbReference type="EMBL" id="CAK8685451.1"/>
    </source>
</evidence>
<organism evidence="1 2">
    <name type="scientific">Clavelina lepadiformis</name>
    <name type="common">Light-bulb sea squirt</name>
    <name type="synonym">Ascidia lepadiformis</name>
    <dbReference type="NCBI Taxonomy" id="159417"/>
    <lineage>
        <taxon>Eukaryota</taxon>
        <taxon>Metazoa</taxon>
        <taxon>Chordata</taxon>
        <taxon>Tunicata</taxon>
        <taxon>Ascidiacea</taxon>
        <taxon>Aplousobranchia</taxon>
        <taxon>Clavelinidae</taxon>
        <taxon>Clavelina</taxon>
    </lineage>
</organism>
<accession>A0ABP0G0V1</accession>
<proteinExistence type="predicted"/>
<sequence length="80" mass="9227">MTICIKICEILTPILNQSVPNPKSQRKRLQEQLFTDLRQPVPCEGSCRMHVDKLAADEFNLLKKHFHGKHIFLLVDQSEG</sequence>
<dbReference type="Proteomes" id="UP001642483">
    <property type="component" value="Unassembled WGS sequence"/>
</dbReference>
<comment type="caution">
    <text evidence="1">The sequence shown here is derived from an EMBL/GenBank/DDBJ whole genome shotgun (WGS) entry which is preliminary data.</text>
</comment>
<dbReference type="EMBL" id="CAWYQH010000100">
    <property type="protein sequence ID" value="CAK8685451.1"/>
    <property type="molecule type" value="Genomic_DNA"/>
</dbReference>
<gene>
    <name evidence="1" type="ORF">CVLEPA_LOCUS16584</name>
</gene>
<evidence type="ECO:0000313" key="2">
    <source>
        <dbReference type="Proteomes" id="UP001642483"/>
    </source>
</evidence>